<dbReference type="InterPro" id="IPR029480">
    <property type="entry name" value="Transpos_assoc"/>
</dbReference>
<evidence type="ECO:0000313" key="3">
    <source>
        <dbReference type="Proteomes" id="UP001179952"/>
    </source>
</evidence>
<protein>
    <recommendedName>
        <fullName evidence="1">Transposase-associated domain-containing protein</fullName>
    </recommendedName>
</protein>
<gene>
    <name evidence="2" type="ORF">QJS04_geneDACA020470</name>
</gene>
<accession>A0AAV9AB29</accession>
<comment type="caution">
    <text evidence="2">The sequence shown here is derived from an EMBL/GenBank/DDBJ whole genome shotgun (WGS) entry which is preliminary data.</text>
</comment>
<sequence>MQKLRNSHEYLDGVVKFLDFAFSRSTLENEIKCPCLDCRNVYHKEWDDVHGDLLWKGIMFNYTTWYYHGENFQNEYSTDESNEGDDMPGMLQDAF</sequence>
<organism evidence="2 3">
    <name type="scientific">Acorus gramineus</name>
    <name type="common">Dwarf sweet flag</name>
    <dbReference type="NCBI Taxonomy" id="55184"/>
    <lineage>
        <taxon>Eukaryota</taxon>
        <taxon>Viridiplantae</taxon>
        <taxon>Streptophyta</taxon>
        <taxon>Embryophyta</taxon>
        <taxon>Tracheophyta</taxon>
        <taxon>Spermatophyta</taxon>
        <taxon>Magnoliopsida</taxon>
        <taxon>Liliopsida</taxon>
        <taxon>Acoraceae</taxon>
        <taxon>Acorus</taxon>
    </lineage>
</organism>
<dbReference type="Pfam" id="PF13963">
    <property type="entry name" value="Transpos_assoc"/>
    <property type="match status" value="1"/>
</dbReference>
<keyword evidence="3" id="KW-1185">Reference proteome</keyword>
<name>A0AAV9AB29_ACOGR</name>
<dbReference type="AlphaFoldDB" id="A0AAV9AB29"/>
<dbReference type="Proteomes" id="UP001179952">
    <property type="component" value="Unassembled WGS sequence"/>
</dbReference>
<dbReference type="EMBL" id="JAUJYN010000010">
    <property type="protein sequence ID" value="KAK1261526.1"/>
    <property type="molecule type" value="Genomic_DNA"/>
</dbReference>
<proteinExistence type="predicted"/>
<feature type="domain" description="Transposase-associated" evidence="1">
    <location>
        <begin position="2"/>
        <end position="70"/>
    </location>
</feature>
<evidence type="ECO:0000259" key="1">
    <source>
        <dbReference type="Pfam" id="PF13963"/>
    </source>
</evidence>
<evidence type="ECO:0000313" key="2">
    <source>
        <dbReference type="EMBL" id="KAK1261526.1"/>
    </source>
</evidence>
<reference evidence="2" key="2">
    <citation type="submission" date="2023-06" db="EMBL/GenBank/DDBJ databases">
        <authorList>
            <person name="Ma L."/>
            <person name="Liu K.-W."/>
            <person name="Li Z."/>
            <person name="Hsiao Y.-Y."/>
            <person name="Qi Y."/>
            <person name="Fu T."/>
            <person name="Tang G."/>
            <person name="Zhang D."/>
            <person name="Sun W.-H."/>
            <person name="Liu D.-K."/>
            <person name="Li Y."/>
            <person name="Chen G.-Z."/>
            <person name="Liu X.-D."/>
            <person name="Liao X.-Y."/>
            <person name="Jiang Y.-T."/>
            <person name="Yu X."/>
            <person name="Hao Y."/>
            <person name="Huang J."/>
            <person name="Zhao X.-W."/>
            <person name="Ke S."/>
            <person name="Chen Y.-Y."/>
            <person name="Wu W.-L."/>
            <person name="Hsu J.-L."/>
            <person name="Lin Y.-F."/>
            <person name="Huang M.-D."/>
            <person name="Li C.-Y."/>
            <person name="Huang L."/>
            <person name="Wang Z.-W."/>
            <person name="Zhao X."/>
            <person name="Zhong W.-Y."/>
            <person name="Peng D.-H."/>
            <person name="Ahmad S."/>
            <person name="Lan S."/>
            <person name="Zhang J.-S."/>
            <person name="Tsai W.-C."/>
            <person name="Van De Peer Y."/>
            <person name="Liu Z.-J."/>
        </authorList>
    </citation>
    <scope>NUCLEOTIDE SEQUENCE</scope>
    <source>
        <strain evidence="2">SCP</strain>
        <tissue evidence="2">Leaves</tissue>
    </source>
</reference>
<reference evidence="2" key="1">
    <citation type="journal article" date="2023" name="Nat. Commun.">
        <title>Diploid and tetraploid genomes of Acorus and the evolution of monocots.</title>
        <authorList>
            <person name="Ma L."/>
            <person name="Liu K.W."/>
            <person name="Li Z."/>
            <person name="Hsiao Y.Y."/>
            <person name="Qi Y."/>
            <person name="Fu T."/>
            <person name="Tang G.D."/>
            <person name="Zhang D."/>
            <person name="Sun W.H."/>
            <person name="Liu D.K."/>
            <person name="Li Y."/>
            <person name="Chen G.Z."/>
            <person name="Liu X.D."/>
            <person name="Liao X.Y."/>
            <person name="Jiang Y.T."/>
            <person name="Yu X."/>
            <person name="Hao Y."/>
            <person name="Huang J."/>
            <person name="Zhao X.W."/>
            <person name="Ke S."/>
            <person name="Chen Y.Y."/>
            <person name="Wu W.L."/>
            <person name="Hsu J.L."/>
            <person name="Lin Y.F."/>
            <person name="Huang M.D."/>
            <person name="Li C.Y."/>
            <person name="Huang L."/>
            <person name="Wang Z.W."/>
            <person name="Zhao X."/>
            <person name="Zhong W.Y."/>
            <person name="Peng D.H."/>
            <person name="Ahmad S."/>
            <person name="Lan S."/>
            <person name="Zhang J.S."/>
            <person name="Tsai W.C."/>
            <person name="Van de Peer Y."/>
            <person name="Liu Z.J."/>
        </authorList>
    </citation>
    <scope>NUCLEOTIDE SEQUENCE</scope>
    <source>
        <strain evidence="2">SCP</strain>
    </source>
</reference>